<gene>
    <name evidence="1" type="ORF">A9Q68_10025</name>
</gene>
<dbReference type="Pfam" id="PF20036">
    <property type="entry name" value="Gp13-like"/>
    <property type="match status" value="1"/>
</dbReference>
<keyword evidence="1" id="KW-0167">Capsid protein</keyword>
<keyword evidence="1" id="KW-0946">Virion</keyword>
<sequence length="323" mass="34809">MANDITKVLDVITPEVFNQYMEQYTAQKSAIISSGVAVPDARVSAMISAGGKLVHMPFWNDLNGEDEVLSDSAELGTGKITAGQDIAVVMYRGRGWSANELAAVFAGSDPVKSILAKMNDYWVRQEQKVLLAVLKGLFSSGGALATTHLLDASTKNITAATVLDAKQLLGDASDKLQMIVMHSAVYTKLQKDNLIQYIQPTDATVQIPTYLGYRVVVDDSNAPEGNVYTTYLLASGAFGRNTGEPADLTTFETSRKAAAGVDEIFTRRAFVYHPYGVKFTSKSVAGLTPSNAELANATNWEKVYDDKNIGIVAIKHLVDTATV</sequence>
<dbReference type="RefSeq" id="WP_071794581.1">
    <property type="nucleotide sequence ID" value="NZ_LZDD01000004.1"/>
</dbReference>
<dbReference type="Proteomes" id="UP000182015">
    <property type="component" value="Unassembled WGS sequence"/>
</dbReference>
<dbReference type="SUPFAM" id="SSF56563">
    <property type="entry name" value="Major capsid protein gp5"/>
    <property type="match status" value="1"/>
</dbReference>
<keyword evidence="2" id="KW-1185">Reference proteome</keyword>
<dbReference type="OrthoDB" id="6440753at2"/>
<dbReference type="AlphaFoldDB" id="A0A1L8MKB0"/>
<proteinExistence type="predicted"/>
<accession>A0A1L8MKB0</accession>
<evidence type="ECO:0000313" key="2">
    <source>
        <dbReference type="Proteomes" id="UP000182015"/>
    </source>
</evidence>
<protein>
    <submittedName>
        <fullName evidence="1">Coat protein</fullName>
    </submittedName>
</protein>
<dbReference type="STRING" id="1856638.A9Q68_10025"/>
<reference evidence="2" key="1">
    <citation type="submission" date="2016-06" db="EMBL/GenBank/DDBJ databases">
        <authorList>
            <person name="de Vries S.P.W."/>
            <person name="Hadjirin N.F."/>
            <person name="Lay E.M."/>
            <person name="Zadoks R.N."/>
            <person name="Peacock S.J."/>
            <person name="Parkhill J."/>
            <person name="Grant A.J."/>
            <person name="Mcdougall S."/>
            <person name="Holmes M.A."/>
        </authorList>
    </citation>
    <scope>NUCLEOTIDE SEQUENCE [LARGE SCALE GENOMIC DNA]</scope>
    <source>
        <strain evidence="2">NZ1587</strain>
    </source>
</reference>
<organism evidence="1 2">
    <name type="scientific">Streptococcus bovimastitidis</name>
    <dbReference type="NCBI Taxonomy" id="1856638"/>
    <lineage>
        <taxon>Bacteria</taxon>
        <taxon>Bacillati</taxon>
        <taxon>Bacillota</taxon>
        <taxon>Bacilli</taxon>
        <taxon>Lactobacillales</taxon>
        <taxon>Streptococcaceae</taxon>
        <taxon>Streptococcus</taxon>
    </lineage>
</organism>
<name>A0A1L8MKB0_9STRE</name>
<dbReference type="InterPro" id="IPR045404">
    <property type="entry name" value="Gp13-like"/>
</dbReference>
<evidence type="ECO:0000313" key="1">
    <source>
        <dbReference type="EMBL" id="OJF71166.1"/>
    </source>
</evidence>
<dbReference type="EMBL" id="LZDD01000004">
    <property type="protein sequence ID" value="OJF71166.1"/>
    <property type="molecule type" value="Genomic_DNA"/>
</dbReference>
<comment type="caution">
    <text evidence="1">The sequence shown here is derived from an EMBL/GenBank/DDBJ whole genome shotgun (WGS) entry which is preliminary data.</text>
</comment>